<gene>
    <name evidence="1" type="ORF">VJ786_06270</name>
</gene>
<dbReference type="SUPFAM" id="SSF160419">
    <property type="entry name" value="YdfO-like"/>
    <property type="match status" value="1"/>
</dbReference>
<reference evidence="1 2" key="1">
    <citation type="submission" date="2024-01" db="EMBL/GenBank/DDBJ databases">
        <title>Sphingobacterium tenebrionis sp. nov., a novel endophyte isolated from tenebrio molitor intestines.</title>
        <authorList>
            <person name="Zhang C."/>
        </authorList>
    </citation>
    <scope>NUCLEOTIDE SEQUENCE [LARGE SCALE GENOMIC DNA]</scope>
    <source>
        <strain evidence="1 2">PU5-4</strain>
    </source>
</reference>
<proteinExistence type="predicted"/>
<dbReference type="Gene3D" id="3.30.1810.10">
    <property type="entry name" value="YdfO-like"/>
    <property type="match status" value="1"/>
</dbReference>
<dbReference type="Proteomes" id="UP001363035">
    <property type="component" value="Unassembled WGS sequence"/>
</dbReference>
<dbReference type="RefSeq" id="WP_134776630.1">
    <property type="nucleotide sequence ID" value="NZ_JAYLLN010000010.1"/>
</dbReference>
<protein>
    <submittedName>
        <fullName evidence="1">DUF1398 family protein</fullName>
    </submittedName>
</protein>
<dbReference type="EMBL" id="JAYLLN010000010">
    <property type="protein sequence ID" value="MEI5984503.1"/>
    <property type="molecule type" value="Genomic_DNA"/>
</dbReference>
<sequence>MFSIKQIEEAHSRVSTGADFPRYIAEIRNLGVTSFKFNVSDGKEIYFGENSYEAVSEPKYDPIKIQSEVNFPTFTKELIDHQQGKTDFPHFIKICAENGVNNWIVDLEKMVCTYFDSHGNKILQEPLG</sequence>
<comment type="caution">
    <text evidence="1">The sequence shown here is derived from an EMBL/GenBank/DDBJ whole genome shotgun (WGS) entry which is preliminary data.</text>
</comment>
<keyword evidence="2" id="KW-1185">Reference proteome</keyword>
<organism evidence="1 2">
    <name type="scientific">Sphingobacterium tenebrionis</name>
    <dbReference type="NCBI Taxonomy" id="3111775"/>
    <lineage>
        <taxon>Bacteria</taxon>
        <taxon>Pseudomonadati</taxon>
        <taxon>Bacteroidota</taxon>
        <taxon>Sphingobacteriia</taxon>
        <taxon>Sphingobacteriales</taxon>
        <taxon>Sphingobacteriaceae</taxon>
        <taxon>Sphingobacterium</taxon>
    </lineage>
</organism>
<evidence type="ECO:0000313" key="2">
    <source>
        <dbReference type="Proteomes" id="UP001363035"/>
    </source>
</evidence>
<dbReference type="Pfam" id="PF07166">
    <property type="entry name" value="DUF1398"/>
    <property type="match status" value="1"/>
</dbReference>
<evidence type="ECO:0000313" key="1">
    <source>
        <dbReference type="EMBL" id="MEI5984503.1"/>
    </source>
</evidence>
<dbReference type="InterPro" id="IPR009833">
    <property type="entry name" value="DUF1398"/>
</dbReference>
<accession>A0ABU8I4Q6</accession>
<name>A0ABU8I4Q6_9SPHI</name>
<dbReference type="InterPro" id="IPR036696">
    <property type="entry name" value="YdfO-like_sf"/>
</dbReference>